<evidence type="ECO:0000313" key="7">
    <source>
        <dbReference type="Proteomes" id="UP000796880"/>
    </source>
</evidence>
<dbReference type="InterPro" id="IPR058192">
    <property type="entry name" value="WHD_ROQ1-like"/>
</dbReference>
<dbReference type="Pfam" id="PF01582">
    <property type="entry name" value="TIR"/>
    <property type="match status" value="1"/>
</dbReference>
<dbReference type="InterPro" id="IPR027417">
    <property type="entry name" value="P-loop_NTPase"/>
</dbReference>
<dbReference type="FunFam" id="3.40.50.10140:FF:000007">
    <property type="entry name" value="Disease resistance protein (TIR-NBS-LRR class)"/>
    <property type="match status" value="1"/>
</dbReference>
<dbReference type="Gene3D" id="3.40.50.10140">
    <property type="entry name" value="Toll/interleukin-1 receptor homology (TIR) domain"/>
    <property type="match status" value="1"/>
</dbReference>
<evidence type="ECO:0000259" key="5">
    <source>
        <dbReference type="PROSITE" id="PS50104"/>
    </source>
</evidence>
<dbReference type="AlphaFoldDB" id="A0A8K0GWB9"/>
<dbReference type="Gene3D" id="1.10.8.430">
    <property type="entry name" value="Helical domain of apoptotic protease-activating factors"/>
    <property type="match status" value="1"/>
</dbReference>
<dbReference type="GO" id="GO:0007165">
    <property type="term" value="P:signal transduction"/>
    <property type="evidence" value="ECO:0007669"/>
    <property type="project" value="InterPro"/>
</dbReference>
<sequence length="947" mass="107773">MAGQSRSTSIPYRKFKHKDFPTYQSHLSSSSTSSSSLSNPEFKYDVFLSFRGEDTRKNFTDHLYTALDRDGITAFKDDEELDRGKDISPELLKAIEESRFSLIVLSTNYAASRWCLDELVHILECMKPRNSVIPIFYCVDPSTVRNQTGSYATAFSNHEKNYNEGQQMEKVNRWRYALSAVSNLSGWHLKDGGESKFIQNIIQDVARRLNDTPEELISNPNGASQDKSGLVGMVSRVENLMSNWDLHAHDVLMIGIMGMGGMGKTTIARLVYEKLFDKFDACCFLGNVRARSVRRSLVDLQKQLLSELTRTEMSVSGVRHGIWLLSKMFRYRKVLIVLDDADRLAQLEALAGEAQWFGIGSRIIITTRDESLLKCNGVKFVYMCEALSHDEATQLFSLRAFKQKHPATGFEEISNRFVEYMNGHPLSLVIAGSFLYGRTMNEWESRLARLERSSRNSIYDTLIDSFDSLEEKSKDIFLNIACFFNGKKVDRVQQVLDCYGFYSRIGIKILIDESLVTISNNILWMHGLVEEMGRIMVREGSRNPGECSRLWYHEDINHVIGENSGTKAIKAIVFDPYETETDPSWNSRAFSGMSNLELLSICSDVHLSQGLDYLPEKLRFFKWRRYPLKSLPPNFYPSELVELNMCHSQLLQLWRGEKIFENLKFIKLGHSRNLIETPDFTGVPNLEGLDLEGCTNLVEVHPSIEFSKASPSCSKLDKFPDAEGNMLCLSQLYLDEVATENLPNSTIEHLVGRPSFASLASSTPNIIRLSLRNCELPEGALPSDIGRLTSLEEVSHLSGRFDIIIPGTRIPEWFRHQNMGPSNVDAEHDSQFQESESSHEITCQLYTNEGSVSTGFGFKISSVTCFKSDHVWVRYVSNRSFKEPMVKWSSINSAEASFGTESQYLEVKKCGFRAVYKKDVEELRNRELQFIFPPTQDLGLHFFSFDT</sequence>
<dbReference type="InterPro" id="IPR035897">
    <property type="entry name" value="Toll_tir_struct_dom_sf"/>
</dbReference>
<dbReference type="PANTHER" id="PTHR11017:SF573">
    <property type="entry name" value="ADP-RIBOSYL CYCLASE_CYCLIC ADP-RIBOSE HYDROLASE"/>
    <property type="match status" value="1"/>
</dbReference>
<dbReference type="InterPro" id="IPR000157">
    <property type="entry name" value="TIR_dom"/>
</dbReference>
<dbReference type="Gene3D" id="3.80.10.10">
    <property type="entry name" value="Ribonuclease Inhibitor"/>
    <property type="match status" value="1"/>
</dbReference>
<accession>A0A8K0GWB9</accession>
<dbReference type="PROSITE" id="PS50104">
    <property type="entry name" value="TIR"/>
    <property type="match status" value="1"/>
</dbReference>
<dbReference type="InterPro" id="IPR042197">
    <property type="entry name" value="Apaf_helical"/>
</dbReference>
<dbReference type="SUPFAM" id="SSF52200">
    <property type="entry name" value="Toll/Interleukin receptor TIR domain"/>
    <property type="match status" value="1"/>
</dbReference>
<dbReference type="SMART" id="SM00255">
    <property type="entry name" value="TIR"/>
    <property type="match status" value="1"/>
</dbReference>
<dbReference type="InterPro" id="IPR032675">
    <property type="entry name" value="LRR_dom_sf"/>
</dbReference>
<dbReference type="Proteomes" id="UP000796880">
    <property type="component" value="Unassembled WGS sequence"/>
</dbReference>
<keyword evidence="7" id="KW-1185">Reference proteome</keyword>
<keyword evidence="1" id="KW-0433">Leucine-rich repeat</keyword>
<dbReference type="SUPFAM" id="SSF52540">
    <property type="entry name" value="P-loop containing nucleoside triphosphate hydrolases"/>
    <property type="match status" value="1"/>
</dbReference>
<keyword evidence="4" id="KW-0520">NAD</keyword>
<evidence type="ECO:0000256" key="4">
    <source>
        <dbReference type="ARBA" id="ARBA00023027"/>
    </source>
</evidence>
<feature type="domain" description="TIR" evidence="5">
    <location>
        <begin position="42"/>
        <end position="209"/>
    </location>
</feature>
<dbReference type="SUPFAM" id="SSF52058">
    <property type="entry name" value="L domain-like"/>
    <property type="match status" value="1"/>
</dbReference>
<comment type="caution">
    <text evidence="6">The sequence shown here is derived from an EMBL/GenBank/DDBJ whole genome shotgun (WGS) entry which is preliminary data.</text>
</comment>
<evidence type="ECO:0000256" key="2">
    <source>
        <dbReference type="ARBA" id="ARBA00022737"/>
    </source>
</evidence>
<evidence type="ECO:0000256" key="1">
    <source>
        <dbReference type="ARBA" id="ARBA00022614"/>
    </source>
</evidence>
<dbReference type="OrthoDB" id="1930487at2759"/>
<dbReference type="InterPro" id="IPR036390">
    <property type="entry name" value="WH_DNA-bd_sf"/>
</dbReference>
<dbReference type="Pfam" id="PF00931">
    <property type="entry name" value="NB-ARC"/>
    <property type="match status" value="1"/>
</dbReference>
<dbReference type="GO" id="GO:0006952">
    <property type="term" value="P:defense response"/>
    <property type="evidence" value="ECO:0007669"/>
    <property type="project" value="UniProtKB-KW"/>
</dbReference>
<dbReference type="Pfam" id="PF23282">
    <property type="entry name" value="WHD_ROQ1"/>
    <property type="match status" value="1"/>
</dbReference>
<keyword evidence="3" id="KW-0611">Plant defense</keyword>
<dbReference type="InterPro" id="IPR011713">
    <property type="entry name" value="Leu-rich_rpt_3"/>
</dbReference>
<organism evidence="6 7">
    <name type="scientific">Rhamnella rubrinervis</name>
    <dbReference type="NCBI Taxonomy" id="2594499"/>
    <lineage>
        <taxon>Eukaryota</taxon>
        <taxon>Viridiplantae</taxon>
        <taxon>Streptophyta</taxon>
        <taxon>Embryophyta</taxon>
        <taxon>Tracheophyta</taxon>
        <taxon>Spermatophyta</taxon>
        <taxon>Magnoliopsida</taxon>
        <taxon>eudicotyledons</taxon>
        <taxon>Gunneridae</taxon>
        <taxon>Pentapetalae</taxon>
        <taxon>rosids</taxon>
        <taxon>fabids</taxon>
        <taxon>Rosales</taxon>
        <taxon>Rhamnaceae</taxon>
        <taxon>rhamnoid group</taxon>
        <taxon>Rhamneae</taxon>
        <taxon>Rhamnella</taxon>
    </lineage>
</organism>
<dbReference type="InterPro" id="IPR002182">
    <property type="entry name" value="NB-ARC"/>
</dbReference>
<name>A0A8K0GWB9_9ROSA</name>
<dbReference type="PRINTS" id="PR00364">
    <property type="entry name" value="DISEASERSIST"/>
</dbReference>
<dbReference type="Gene3D" id="3.40.50.300">
    <property type="entry name" value="P-loop containing nucleotide triphosphate hydrolases"/>
    <property type="match status" value="1"/>
</dbReference>
<dbReference type="EMBL" id="VOIH02000008">
    <property type="protein sequence ID" value="KAF3440964.1"/>
    <property type="molecule type" value="Genomic_DNA"/>
</dbReference>
<dbReference type="GO" id="GO:0043531">
    <property type="term" value="F:ADP binding"/>
    <property type="evidence" value="ECO:0007669"/>
    <property type="project" value="InterPro"/>
</dbReference>
<dbReference type="Pfam" id="PF07725">
    <property type="entry name" value="LRR_3"/>
    <property type="match status" value="1"/>
</dbReference>
<dbReference type="InterPro" id="IPR044974">
    <property type="entry name" value="Disease_R_plants"/>
</dbReference>
<dbReference type="SUPFAM" id="SSF46785">
    <property type="entry name" value="Winged helix' DNA-binding domain"/>
    <property type="match status" value="1"/>
</dbReference>
<keyword evidence="2" id="KW-0677">Repeat</keyword>
<protein>
    <recommendedName>
        <fullName evidence="5">TIR domain-containing protein</fullName>
    </recommendedName>
</protein>
<evidence type="ECO:0000313" key="6">
    <source>
        <dbReference type="EMBL" id="KAF3440964.1"/>
    </source>
</evidence>
<dbReference type="PANTHER" id="PTHR11017">
    <property type="entry name" value="LEUCINE-RICH REPEAT-CONTAINING PROTEIN"/>
    <property type="match status" value="1"/>
</dbReference>
<evidence type="ECO:0000256" key="3">
    <source>
        <dbReference type="ARBA" id="ARBA00022821"/>
    </source>
</evidence>
<reference evidence="6" key="1">
    <citation type="submission" date="2020-03" db="EMBL/GenBank/DDBJ databases">
        <title>A high-quality chromosome-level genome assembly of a woody plant with both climbing and erect habits, Rhamnella rubrinervis.</title>
        <authorList>
            <person name="Lu Z."/>
            <person name="Yang Y."/>
            <person name="Zhu X."/>
            <person name="Sun Y."/>
        </authorList>
    </citation>
    <scope>NUCLEOTIDE SEQUENCE</scope>
    <source>
        <strain evidence="6">BYM</strain>
        <tissue evidence="6">Leaf</tissue>
    </source>
</reference>
<proteinExistence type="predicted"/>
<gene>
    <name evidence="6" type="ORF">FNV43_RR19250</name>
</gene>